<dbReference type="Gene3D" id="2.180.10.10">
    <property type="entry name" value="RHS repeat-associated core"/>
    <property type="match status" value="1"/>
</dbReference>
<reference evidence="1" key="1">
    <citation type="submission" date="2024-06" db="EMBL/GenBank/DDBJ databases">
        <authorList>
            <consortium name="consrtm"/>
            <person name="Uemura M."/>
            <person name="Terahara T."/>
        </authorList>
    </citation>
    <scope>NUCLEOTIDE SEQUENCE</scope>
    <source>
        <strain evidence="1">KM77-8</strain>
    </source>
</reference>
<name>A0AAT9HUD0_9ACTN</name>
<dbReference type="PANTHER" id="PTHR32305:SF17">
    <property type="entry name" value="TRNA NUCLEASE WAPA"/>
    <property type="match status" value="1"/>
</dbReference>
<evidence type="ECO:0000313" key="1">
    <source>
        <dbReference type="EMBL" id="BFO20983.1"/>
    </source>
</evidence>
<dbReference type="EMBL" id="AP035768">
    <property type="protein sequence ID" value="BFO20983.1"/>
    <property type="molecule type" value="Genomic_DNA"/>
</dbReference>
<reference evidence="1" key="2">
    <citation type="submission" date="2024-07" db="EMBL/GenBank/DDBJ databases">
        <title>Streptomyces haneummycinica sp. nov., a new antibiotic-producing actinobacterium isolated from marine sediment.</title>
        <authorList>
            <person name="Uemura M."/>
            <person name="Hamada M."/>
            <person name="Hirano S."/>
            <person name="Kobayashi K."/>
            <person name="Ohshiro T."/>
            <person name="Kobayashi T."/>
            <person name="Terahara T."/>
        </authorList>
    </citation>
    <scope>NUCLEOTIDE SEQUENCE</scope>
    <source>
        <strain evidence="1">KM77-8</strain>
    </source>
</reference>
<protein>
    <recommendedName>
        <fullName evidence="2">RHS repeat-associated core domain-containing protein</fullName>
    </recommendedName>
</protein>
<dbReference type="NCBIfam" id="TIGR03696">
    <property type="entry name" value="Rhs_assc_core"/>
    <property type="match status" value="1"/>
</dbReference>
<sequence>MATSATAYRQAFTYDWIGNRSTLTEHNVTDPTKNITYHSGYGTTAGNGATEPVTTQPHTLAWVSTTPTGSGSAYTYDPAGNTTKRDLANDTQNLTWTSENKPATVATGATTINYTYDTGGRRLLENSSEGSTLYLPGGELTTDATGKITKATRNYAHPGAPTVVRTSDGSSTGHTRNIQLANHLGTANTTVQMAANQPVTRRAFKPFGEARGPQPSSWPDRRSYLGVGIDDVATGLTHIGAREYDQANGRFISADPLLDITDPLQMNGYSYAKNSPISTSDPDGLKPATDCGSGCQDGNFVYRDWMVPDGKEVGSTVLKAAPSPMT</sequence>
<proteinExistence type="predicted"/>
<gene>
    <name evidence="1" type="ORF">SHKM778_73710</name>
</gene>
<dbReference type="InterPro" id="IPR050708">
    <property type="entry name" value="T6SS_VgrG/RHS"/>
</dbReference>
<dbReference type="PANTHER" id="PTHR32305">
    <property type="match status" value="1"/>
</dbReference>
<evidence type="ECO:0008006" key="2">
    <source>
        <dbReference type="Google" id="ProtNLM"/>
    </source>
</evidence>
<dbReference type="AlphaFoldDB" id="A0AAT9HUD0"/>
<organism evidence="1">
    <name type="scientific">Streptomyces haneummycinicus</name>
    <dbReference type="NCBI Taxonomy" id="3074435"/>
    <lineage>
        <taxon>Bacteria</taxon>
        <taxon>Bacillati</taxon>
        <taxon>Actinomycetota</taxon>
        <taxon>Actinomycetes</taxon>
        <taxon>Kitasatosporales</taxon>
        <taxon>Streptomycetaceae</taxon>
        <taxon>Streptomyces</taxon>
    </lineage>
</organism>
<accession>A0AAT9HUD0</accession>
<dbReference type="InterPro" id="IPR022385">
    <property type="entry name" value="Rhs_assc_core"/>
</dbReference>